<protein>
    <submittedName>
        <fullName evidence="1">Uncharacterized protein</fullName>
    </submittedName>
</protein>
<name>A0ABQ5YE66_9NEIS</name>
<sequence length="106" mass="11001">MPTLGKGLVTAANTPQSFWTASPGSMPSICINLCNVTKAPILVSLAIHGAAPGLGDHIEYEFPLDPAGTEGNTLERTGIAISQNMQVWVTCSAANAVAVHVHGYEV</sequence>
<organism evidence="1 2">
    <name type="scientific">Chitinimonas prasina</name>
    <dbReference type="NCBI Taxonomy" id="1434937"/>
    <lineage>
        <taxon>Bacteria</taxon>
        <taxon>Pseudomonadati</taxon>
        <taxon>Pseudomonadota</taxon>
        <taxon>Betaproteobacteria</taxon>
        <taxon>Neisseriales</taxon>
        <taxon>Chitinibacteraceae</taxon>
        <taxon>Chitinimonas</taxon>
    </lineage>
</organism>
<dbReference type="Proteomes" id="UP001156706">
    <property type="component" value="Unassembled WGS sequence"/>
</dbReference>
<proteinExistence type="predicted"/>
<comment type="caution">
    <text evidence="1">The sequence shown here is derived from an EMBL/GenBank/DDBJ whole genome shotgun (WGS) entry which is preliminary data.</text>
</comment>
<dbReference type="RefSeq" id="WP_284196373.1">
    <property type="nucleotide sequence ID" value="NZ_BSOG01000002.1"/>
</dbReference>
<reference evidence="2" key="1">
    <citation type="journal article" date="2019" name="Int. J. Syst. Evol. Microbiol.">
        <title>The Global Catalogue of Microorganisms (GCM) 10K type strain sequencing project: providing services to taxonomists for standard genome sequencing and annotation.</title>
        <authorList>
            <consortium name="The Broad Institute Genomics Platform"/>
            <consortium name="The Broad Institute Genome Sequencing Center for Infectious Disease"/>
            <person name="Wu L."/>
            <person name="Ma J."/>
        </authorList>
    </citation>
    <scope>NUCLEOTIDE SEQUENCE [LARGE SCALE GENOMIC DNA]</scope>
    <source>
        <strain evidence="2">NBRC 110044</strain>
    </source>
</reference>
<accession>A0ABQ5YE66</accession>
<evidence type="ECO:0000313" key="2">
    <source>
        <dbReference type="Proteomes" id="UP001156706"/>
    </source>
</evidence>
<keyword evidence="2" id="KW-1185">Reference proteome</keyword>
<dbReference type="EMBL" id="BSOG01000002">
    <property type="protein sequence ID" value="GLR13266.1"/>
    <property type="molecule type" value="Genomic_DNA"/>
</dbReference>
<evidence type="ECO:0000313" key="1">
    <source>
        <dbReference type="EMBL" id="GLR13266.1"/>
    </source>
</evidence>
<gene>
    <name evidence="1" type="ORF">GCM10007907_20560</name>
</gene>